<comment type="caution">
    <text evidence="1">The sequence shown here is derived from an EMBL/GenBank/DDBJ whole genome shotgun (WGS) entry which is preliminary data.</text>
</comment>
<sequence>PAPSLFLEAEPAEDLVVLSLPGVSSLGGAKNAPEWLRQALCSDRLVCATRTPDGILSVVVGESFLSKVELPKDVEIERQWASLRLDKSTLEPHVALGAGFASVCQVLEEAGIEMRAVSTLDSECFLFQSRQLPDAAAALLAAGHVISPSTRIATPLPSGLLSRHDRFRRFAGAWRLLRQEPEAACFGGGSMRLQASCGVFVDVSIPPSGAVSAQASSAGCLEVRGDVTFRHRLVSFQPPSGDVLQADLSLEESDQLIEELRARGRSSGSRCRESWERLASGNLAVAMELVSEVPERSVRRQGCWVFAAGRFAR</sequence>
<gene>
    <name evidence="1" type="ORF">PGLA2088_LOCUS20568</name>
</gene>
<evidence type="ECO:0000313" key="1">
    <source>
        <dbReference type="EMBL" id="CAE8678002.1"/>
    </source>
</evidence>
<feature type="non-terminal residue" evidence="1">
    <location>
        <position position="313"/>
    </location>
</feature>
<evidence type="ECO:0000313" key="2">
    <source>
        <dbReference type="Proteomes" id="UP000626109"/>
    </source>
</evidence>
<dbReference type="Proteomes" id="UP000626109">
    <property type="component" value="Unassembled WGS sequence"/>
</dbReference>
<protein>
    <submittedName>
        <fullName evidence="1">Uncharacterized protein</fullName>
    </submittedName>
</protein>
<dbReference type="EMBL" id="CAJNNW010025646">
    <property type="protein sequence ID" value="CAE8678002.1"/>
    <property type="molecule type" value="Genomic_DNA"/>
</dbReference>
<dbReference type="AlphaFoldDB" id="A0A813JJ58"/>
<name>A0A813JJ58_POLGL</name>
<reference evidence="1" key="1">
    <citation type="submission" date="2021-02" db="EMBL/GenBank/DDBJ databases">
        <authorList>
            <person name="Dougan E. K."/>
            <person name="Rhodes N."/>
            <person name="Thang M."/>
            <person name="Chan C."/>
        </authorList>
    </citation>
    <scope>NUCLEOTIDE SEQUENCE</scope>
</reference>
<dbReference type="Gene3D" id="3.30.2130.10">
    <property type="entry name" value="VC0802-like"/>
    <property type="match status" value="1"/>
</dbReference>
<organism evidence="1 2">
    <name type="scientific">Polarella glacialis</name>
    <name type="common">Dinoflagellate</name>
    <dbReference type="NCBI Taxonomy" id="89957"/>
    <lineage>
        <taxon>Eukaryota</taxon>
        <taxon>Sar</taxon>
        <taxon>Alveolata</taxon>
        <taxon>Dinophyceae</taxon>
        <taxon>Suessiales</taxon>
        <taxon>Suessiaceae</taxon>
        <taxon>Polarella</taxon>
    </lineage>
</organism>
<accession>A0A813JJ58</accession>
<feature type="non-terminal residue" evidence="1">
    <location>
        <position position="1"/>
    </location>
</feature>
<proteinExistence type="predicted"/>